<name>A0A4D9D597_9STRA</name>
<organism evidence="3 4">
    <name type="scientific">Nannochloropsis salina CCMP1776</name>
    <dbReference type="NCBI Taxonomy" id="1027361"/>
    <lineage>
        <taxon>Eukaryota</taxon>
        <taxon>Sar</taxon>
        <taxon>Stramenopiles</taxon>
        <taxon>Ochrophyta</taxon>
        <taxon>Eustigmatophyceae</taxon>
        <taxon>Eustigmatales</taxon>
        <taxon>Monodopsidaceae</taxon>
        <taxon>Microchloropsis</taxon>
        <taxon>Microchloropsis salina</taxon>
    </lineage>
</organism>
<keyword evidence="4" id="KW-1185">Reference proteome</keyword>
<sequence length="578" mass="63475">MIWCLGRLLFLLRFHVLDVLGALITRTFGLLVLGATAIAAGVFQSLFEIAQTGWILAIMFFQLQHQAVLSSLLAVWNVSKGASVAVGGFLLSLVRDCRHRAVRQLIQTEDTILTVLAGCINAAWNTLSNGGASMEKVITGGLAQTGQQSWRLISLMVNAGVRTKETMRSVGYSILGVIGGGQRAHLLAAVYFTKIIRRAQGYSQHTFSRAAHVLAPCLSLEGALAWGVLTAWIEHGLPWIITCVACAFACIMWHRAHRVGEATTAVGRIRREFVSASLQEEERQKESEGQRQDRDTSKVEESGFRESTASVSIQGAWPKLSHQRQAIQGPSSPDSPSDGRRMHAGHVRERKGEQEETEWGAWSRRRWTRGCGTVVFAQASVKPQGVKSTEWPAHEVRAPAARDKASQEKSKASFLSTLHPSPSPSSPKSPGFLPAGIVLPFICGVWDMEHPDLAAVRVSMGEGAWEEFIARYRQDFADRGIGKERAGRHVNRLSDGRCSLSEDEIEYLLQPPFAGISIEDFVRFCECVERAHVALRSRGRAVMNAGKEEEEEEKEEKEEKEEGATIGGDEIGNGALLT</sequence>
<feature type="compositionally biased region" description="Basic and acidic residues" evidence="1">
    <location>
        <begin position="337"/>
        <end position="354"/>
    </location>
</feature>
<evidence type="ECO:0000256" key="1">
    <source>
        <dbReference type="SAM" id="MobiDB-lite"/>
    </source>
</evidence>
<feature type="region of interest" description="Disordered" evidence="1">
    <location>
        <begin position="542"/>
        <end position="578"/>
    </location>
</feature>
<dbReference type="EMBL" id="SDOX01000007">
    <property type="protein sequence ID" value="TFJ86742.1"/>
    <property type="molecule type" value="Genomic_DNA"/>
</dbReference>
<feature type="transmembrane region" description="Helical" evidence="2">
    <location>
        <begin position="20"/>
        <end position="43"/>
    </location>
</feature>
<comment type="caution">
    <text evidence="3">The sequence shown here is derived from an EMBL/GenBank/DDBJ whole genome shotgun (WGS) entry which is preliminary data.</text>
</comment>
<dbReference type="AlphaFoldDB" id="A0A4D9D597"/>
<feature type="transmembrane region" description="Helical" evidence="2">
    <location>
        <begin position="170"/>
        <end position="192"/>
    </location>
</feature>
<feature type="region of interest" description="Disordered" evidence="1">
    <location>
        <begin position="397"/>
        <end position="430"/>
    </location>
</feature>
<proteinExistence type="predicted"/>
<dbReference type="Proteomes" id="UP000355283">
    <property type="component" value="Unassembled WGS sequence"/>
</dbReference>
<feature type="compositionally biased region" description="Acidic residues" evidence="1">
    <location>
        <begin position="548"/>
        <end position="561"/>
    </location>
</feature>
<reference evidence="3 4" key="1">
    <citation type="submission" date="2019-01" db="EMBL/GenBank/DDBJ databases">
        <title>Nuclear Genome Assembly of the Microalgal Biofuel strain Nannochloropsis salina CCMP1776.</title>
        <authorList>
            <person name="Hovde B."/>
        </authorList>
    </citation>
    <scope>NUCLEOTIDE SEQUENCE [LARGE SCALE GENOMIC DNA]</scope>
    <source>
        <strain evidence="3 4">CCMP1776</strain>
    </source>
</reference>
<evidence type="ECO:0000313" key="4">
    <source>
        <dbReference type="Proteomes" id="UP000355283"/>
    </source>
</evidence>
<protein>
    <submittedName>
        <fullName evidence="3">Uncharacterized protein</fullName>
    </submittedName>
</protein>
<feature type="compositionally biased region" description="Basic and acidic residues" evidence="1">
    <location>
        <begin position="397"/>
        <end position="411"/>
    </location>
</feature>
<evidence type="ECO:0000256" key="2">
    <source>
        <dbReference type="SAM" id="Phobius"/>
    </source>
</evidence>
<keyword evidence="2" id="KW-1133">Transmembrane helix</keyword>
<evidence type="ECO:0000313" key="3">
    <source>
        <dbReference type="EMBL" id="TFJ86742.1"/>
    </source>
</evidence>
<gene>
    <name evidence="3" type="ORF">NSK_001830</name>
</gene>
<accession>A0A4D9D597</accession>
<feature type="region of interest" description="Disordered" evidence="1">
    <location>
        <begin position="277"/>
        <end position="361"/>
    </location>
</feature>
<feature type="compositionally biased region" description="Basic and acidic residues" evidence="1">
    <location>
        <begin position="280"/>
        <end position="304"/>
    </location>
</feature>
<keyword evidence="2" id="KW-0472">Membrane</keyword>
<keyword evidence="2" id="KW-0812">Transmembrane</keyword>